<name>A0A4R7G305_9MICC</name>
<evidence type="ECO:0000313" key="5">
    <source>
        <dbReference type="EMBL" id="TDS85743.1"/>
    </source>
</evidence>
<protein>
    <submittedName>
        <fullName evidence="5">Putative membrane protein YphA (DoxX/SURF4 family)</fullName>
    </submittedName>
</protein>
<comment type="subcellular location">
    <subcellularLocation>
        <location evidence="1">Membrane</location>
        <topology evidence="1">Multi-pass membrane protein</topology>
    </subcellularLocation>
</comment>
<dbReference type="GO" id="GO:0016020">
    <property type="term" value="C:membrane"/>
    <property type="evidence" value="ECO:0007669"/>
    <property type="project" value="UniProtKB-SubCell"/>
</dbReference>
<evidence type="ECO:0000256" key="3">
    <source>
        <dbReference type="ARBA" id="ARBA00022989"/>
    </source>
</evidence>
<proteinExistence type="predicted"/>
<organism evidence="5 6">
    <name type="scientific">Nesterenkonia aurantiaca</name>
    <dbReference type="NCBI Taxonomy" id="1436010"/>
    <lineage>
        <taxon>Bacteria</taxon>
        <taxon>Bacillati</taxon>
        <taxon>Actinomycetota</taxon>
        <taxon>Actinomycetes</taxon>
        <taxon>Micrococcales</taxon>
        <taxon>Micrococcaceae</taxon>
        <taxon>Nesterenkonia</taxon>
    </lineage>
</organism>
<dbReference type="Proteomes" id="UP000294506">
    <property type="component" value="Unassembled WGS sequence"/>
</dbReference>
<reference evidence="5 6" key="1">
    <citation type="submission" date="2019-03" db="EMBL/GenBank/DDBJ databases">
        <title>Genomic Encyclopedia of Type Strains, Phase III (KMG-III): the genomes of soil and plant-associated and newly described type strains.</title>
        <authorList>
            <person name="Whitman W."/>
        </authorList>
    </citation>
    <scope>NUCLEOTIDE SEQUENCE [LARGE SCALE GENOMIC DNA]</scope>
    <source>
        <strain evidence="5 6">DSM 27373</strain>
    </source>
</reference>
<dbReference type="AlphaFoldDB" id="A0A4R7G305"/>
<evidence type="ECO:0000313" key="6">
    <source>
        <dbReference type="Proteomes" id="UP000294506"/>
    </source>
</evidence>
<accession>A0A4R7G305</accession>
<evidence type="ECO:0000256" key="4">
    <source>
        <dbReference type="ARBA" id="ARBA00023136"/>
    </source>
</evidence>
<keyword evidence="2" id="KW-0812">Transmembrane</keyword>
<dbReference type="RefSeq" id="WP_051501087.1">
    <property type="nucleotide sequence ID" value="NZ_JBIMET010000002.1"/>
</dbReference>
<keyword evidence="6" id="KW-1185">Reference proteome</keyword>
<sequence>MSLLRKFARPLLGASFIASGVDRLRNTDDASARIGSTLEEIGSFFPQAEPLVSNPKLTTQVLGGVEVVAGTALALGRFPRASALMLTGVHKFNSYAEYRNAEIENHSDVTAQRKTLLKNASVLGGLTLAMVDLDGKPSLGWRAEHLAKTTRKKGAKFGDKTFKWADDLGSDATKKVRDFEKNAKKNFQRAEKDALKAINNAAKGANKGAKSAKKKVGA</sequence>
<dbReference type="InterPro" id="IPR032808">
    <property type="entry name" value="DoxX"/>
</dbReference>
<comment type="caution">
    <text evidence="5">The sequence shown here is derived from an EMBL/GenBank/DDBJ whole genome shotgun (WGS) entry which is preliminary data.</text>
</comment>
<keyword evidence="4" id="KW-0472">Membrane</keyword>
<evidence type="ECO:0000256" key="2">
    <source>
        <dbReference type="ARBA" id="ARBA00022692"/>
    </source>
</evidence>
<gene>
    <name evidence="5" type="ORF">EV640_10585</name>
</gene>
<dbReference type="EMBL" id="SOAN01000005">
    <property type="protein sequence ID" value="TDS85743.1"/>
    <property type="molecule type" value="Genomic_DNA"/>
</dbReference>
<keyword evidence="3" id="KW-1133">Transmembrane helix</keyword>
<dbReference type="Pfam" id="PF07681">
    <property type="entry name" value="DoxX"/>
    <property type="match status" value="1"/>
</dbReference>
<evidence type="ECO:0000256" key="1">
    <source>
        <dbReference type="ARBA" id="ARBA00004141"/>
    </source>
</evidence>